<reference evidence="3 4" key="1">
    <citation type="submission" date="2020-07" db="EMBL/GenBank/DDBJ databases">
        <authorList>
            <person name="Feng X."/>
        </authorList>
    </citation>
    <scope>NUCLEOTIDE SEQUENCE [LARGE SCALE GENOMIC DNA]</scope>
    <source>
        <strain evidence="3 4">JCM23202</strain>
    </source>
</reference>
<dbReference type="InterPro" id="IPR012341">
    <property type="entry name" value="6hp_glycosidase-like_sf"/>
</dbReference>
<protein>
    <submittedName>
        <fullName evidence="3">Glycoside hydrolase family 88 protein</fullName>
    </submittedName>
</protein>
<keyword evidence="1 3" id="KW-0378">Hydrolase</keyword>
<name>A0A7X1B9W7_9BACT</name>
<dbReference type="Proteomes" id="UP000526501">
    <property type="component" value="Unassembled WGS sequence"/>
</dbReference>
<dbReference type="InterPro" id="IPR008928">
    <property type="entry name" value="6-hairpin_glycosidase_sf"/>
</dbReference>
<dbReference type="PANTHER" id="PTHR33886:SF8">
    <property type="entry name" value="UNSATURATED RHAMNOGALACTURONAN HYDROLASE (EUROFUNG)"/>
    <property type="match status" value="1"/>
</dbReference>
<sequence>MNTKTRPWLLSFIAIGFATLTTAEPINTAQQVLTHPESVKEIMLRVADFQERDFGGEIRTDWKAGTYYSGLYAAYQATGDENFREQAITWCETAEWTLSENHFFADDICAAQTFLDVYLDEKDPKMIEDTVAALEPYFTSDYIRREQLSHVIWKDEKRDFTGRNLWWWCDSLYMAPPVLTRLYSATGDERYLELMHRLYWDTVDFLFMEEDGLFARDESYFDKKTPGGKSVYWSRGNGWVYAGLIRTLDHLPKDDPYYEKYVDLFRKMTRTLVDLQQEDGMWRPSVNEPSWKPMKESSGTSFFAYGLLGGINRGILDKESYLPVALKAWEGLVGCVNTDGRLGYAQLVGGAPEHVRPSDSIDYTHGAFLLAASELYKMDLSNEDFAALEPPFEIKLLARDGAWTWFNDERAIYDGAGLYIGSNDSNGTSRVDYYSLIRVQSPFAYRQYPLSSWQSKDDHNNPAILQLDSGDFLAAYSKHHLEPVWYTRYGKRIGPDTWRTVEWSEEKAIEAPAKTTYNNLIQLSAEKGRIYNFMRCVGWNPTLLISDNEAKSWSKPIELIRSGNDRTRPYAKYVDNGEDRIDIIFTDAHPRQAAINNVYHVYYQNGYFHKSDGTQIRSLKEIKKQPLLPSEATVIYSGEEAGRAWVWDIEYDADGLPVVAFINSVDHEIGNDLRYRLASWDPDSKAWSQSQIAFAGTHIYDNEQHYAGGIAIDPQDTGKIYLSTDVDPSTGEPNETGRYQIFQGTFKDGAWSFLQLTHDAQVDNIRPIVPRGHDSDNIALWVQGRYTTYEDYDTSIVGIIE</sequence>
<evidence type="ECO:0000313" key="3">
    <source>
        <dbReference type="EMBL" id="MBC2607093.1"/>
    </source>
</evidence>
<keyword evidence="2" id="KW-0732">Signal</keyword>
<dbReference type="AlphaFoldDB" id="A0A7X1B9W7"/>
<dbReference type="PANTHER" id="PTHR33886">
    <property type="entry name" value="UNSATURATED RHAMNOGALACTURONAN HYDROLASE (EUROFUNG)"/>
    <property type="match status" value="1"/>
</dbReference>
<accession>A0A7X1B9W7</accession>
<evidence type="ECO:0000313" key="4">
    <source>
        <dbReference type="Proteomes" id="UP000526501"/>
    </source>
</evidence>
<organism evidence="3 4">
    <name type="scientific">Pelagicoccus albus</name>
    <dbReference type="NCBI Taxonomy" id="415222"/>
    <lineage>
        <taxon>Bacteria</taxon>
        <taxon>Pseudomonadati</taxon>
        <taxon>Verrucomicrobiota</taxon>
        <taxon>Opitutia</taxon>
        <taxon>Puniceicoccales</taxon>
        <taxon>Pelagicoccaceae</taxon>
        <taxon>Pelagicoccus</taxon>
    </lineage>
</organism>
<evidence type="ECO:0000256" key="1">
    <source>
        <dbReference type="ARBA" id="ARBA00022801"/>
    </source>
</evidence>
<dbReference type="SUPFAM" id="SSF48208">
    <property type="entry name" value="Six-hairpin glycosidases"/>
    <property type="match status" value="1"/>
</dbReference>
<proteinExistence type="predicted"/>
<gene>
    <name evidence="3" type="ORF">H5P27_13650</name>
</gene>
<dbReference type="Pfam" id="PF07470">
    <property type="entry name" value="Glyco_hydro_88"/>
    <property type="match status" value="1"/>
</dbReference>
<dbReference type="Gene3D" id="1.50.10.10">
    <property type="match status" value="1"/>
</dbReference>
<dbReference type="SUPFAM" id="SSF50939">
    <property type="entry name" value="Sialidases"/>
    <property type="match status" value="1"/>
</dbReference>
<feature type="signal peptide" evidence="2">
    <location>
        <begin position="1"/>
        <end position="23"/>
    </location>
</feature>
<evidence type="ECO:0000256" key="2">
    <source>
        <dbReference type="SAM" id="SignalP"/>
    </source>
</evidence>
<dbReference type="Pfam" id="PF15892">
    <property type="entry name" value="BNR_4"/>
    <property type="match status" value="1"/>
</dbReference>
<dbReference type="GO" id="GO:0005975">
    <property type="term" value="P:carbohydrate metabolic process"/>
    <property type="evidence" value="ECO:0007669"/>
    <property type="project" value="InterPro"/>
</dbReference>
<keyword evidence="4" id="KW-1185">Reference proteome</keyword>
<dbReference type="GO" id="GO:0016787">
    <property type="term" value="F:hydrolase activity"/>
    <property type="evidence" value="ECO:0007669"/>
    <property type="project" value="UniProtKB-KW"/>
</dbReference>
<dbReference type="InterPro" id="IPR052043">
    <property type="entry name" value="PolySaccharide_Degr_Enz"/>
</dbReference>
<dbReference type="InterPro" id="IPR010905">
    <property type="entry name" value="Glyco_hydro_88"/>
</dbReference>
<dbReference type="InterPro" id="IPR036278">
    <property type="entry name" value="Sialidase_sf"/>
</dbReference>
<dbReference type="EMBL" id="JACHVC010000012">
    <property type="protein sequence ID" value="MBC2607093.1"/>
    <property type="molecule type" value="Genomic_DNA"/>
</dbReference>
<dbReference type="RefSeq" id="WP_185660956.1">
    <property type="nucleotide sequence ID" value="NZ_CAWPOO010000012.1"/>
</dbReference>
<feature type="chain" id="PRO_5031432763" evidence="2">
    <location>
        <begin position="24"/>
        <end position="801"/>
    </location>
</feature>
<comment type="caution">
    <text evidence="3">The sequence shown here is derived from an EMBL/GenBank/DDBJ whole genome shotgun (WGS) entry which is preliminary data.</text>
</comment>